<organism evidence="5">
    <name type="scientific">Vaucheria litorea</name>
    <name type="common">Yellow-green alga</name>
    <dbReference type="NCBI Taxonomy" id="109269"/>
    <lineage>
        <taxon>Eukaryota</taxon>
        <taxon>Sar</taxon>
        <taxon>Stramenopiles</taxon>
        <taxon>Ochrophyta</taxon>
        <taxon>PX clade</taxon>
        <taxon>Xanthophyceae</taxon>
        <taxon>Vaucheriales</taxon>
        <taxon>Vaucheriaceae</taxon>
        <taxon>Vaucheria</taxon>
    </lineage>
</organism>
<dbReference type="GO" id="GO:0015935">
    <property type="term" value="C:small ribosomal subunit"/>
    <property type="evidence" value="ECO:0007669"/>
    <property type="project" value="TreeGrafter"/>
</dbReference>
<dbReference type="GO" id="GO:0009507">
    <property type="term" value="C:chloroplast"/>
    <property type="evidence" value="ECO:0007669"/>
    <property type="project" value="UniProtKB-SubCell"/>
</dbReference>
<evidence type="ECO:0000256" key="2">
    <source>
        <dbReference type="ARBA" id="ARBA00022980"/>
    </source>
</evidence>
<dbReference type="SUPFAM" id="SSF54565">
    <property type="entry name" value="Ribosomal protein S16"/>
    <property type="match status" value="1"/>
</dbReference>
<dbReference type="GeneID" id="7055991"/>
<dbReference type="PROSITE" id="PS00732">
    <property type="entry name" value="RIBOSOMAL_S16"/>
    <property type="match status" value="1"/>
</dbReference>
<dbReference type="GO" id="GO:0003735">
    <property type="term" value="F:structural constituent of ribosome"/>
    <property type="evidence" value="ECO:0007669"/>
    <property type="project" value="InterPro"/>
</dbReference>
<dbReference type="RefSeq" id="YP_002327483.1">
    <property type="nucleotide sequence ID" value="NC_011600.1"/>
</dbReference>
<dbReference type="InterPro" id="IPR000307">
    <property type="entry name" value="Ribosomal_bS16"/>
</dbReference>
<proteinExistence type="inferred from homology"/>
<dbReference type="GO" id="GO:0032543">
    <property type="term" value="P:mitochondrial translation"/>
    <property type="evidence" value="ECO:0007669"/>
    <property type="project" value="TreeGrafter"/>
</dbReference>
<name>B7T1T4_VAULI</name>
<reference evidence="5" key="1">
    <citation type="journal article" date="2008" name="Proc. Natl. Acad. Sci. U.S.A.">
        <title>Horizontal gene transfer of the algal nuclear gene psbO to the photosynthetic sea slug Elysia chlorotica.</title>
        <authorList>
            <person name="Rumpho M.E."/>
            <person name="Worful J.M."/>
            <person name="Lee J."/>
            <person name="Kannan K."/>
            <person name="Tyler M.S."/>
            <person name="Bhattacharya D."/>
            <person name="Moustafa A."/>
            <person name="Manhart J.R."/>
        </authorList>
    </citation>
    <scope>NUCLEOTIDE SEQUENCE [LARGE SCALE GENOMIC DNA]</scope>
    <source>
        <strain>CCMP2940</strain>
    </source>
</reference>
<dbReference type="PANTHER" id="PTHR12919">
    <property type="entry name" value="30S RIBOSOMAL PROTEIN S16"/>
    <property type="match status" value="1"/>
</dbReference>
<dbReference type="Pfam" id="PF00886">
    <property type="entry name" value="Ribosomal_S16"/>
    <property type="match status" value="1"/>
</dbReference>
<evidence type="ECO:0000256" key="4">
    <source>
        <dbReference type="HAMAP-Rule" id="MF_00385"/>
    </source>
</evidence>
<dbReference type="HAMAP" id="MF_00385">
    <property type="entry name" value="Ribosomal_bS16"/>
    <property type="match status" value="1"/>
</dbReference>
<keyword evidence="5" id="KW-0150">Chloroplast</keyword>
<dbReference type="EMBL" id="EU912438">
    <property type="protein sequence ID" value="ACF70900.1"/>
    <property type="molecule type" value="Genomic_DNA"/>
</dbReference>
<dbReference type="AlphaFoldDB" id="B7T1T4"/>
<gene>
    <name evidence="4 5" type="primary">rps16</name>
</gene>
<accession>B7T1T4</accession>
<geneLocation type="chloroplast" evidence="5"/>
<keyword evidence="3 4" id="KW-0687">Ribonucleoprotein</keyword>
<protein>
    <recommendedName>
        <fullName evidence="4">Small ribosomal subunit protein bS16c</fullName>
    </recommendedName>
</protein>
<dbReference type="InterPro" id="IPR020592">
    <property type="entry name" value="Ribosomal_bS16_CS"/>
</dbReference>
<dbReference type="Gene3D" id="3.30.1320.10">
    <property type="match status" value="1"/>
</dbReference>
<evidence type="ECO:0000256" key="3">
    <source>
        <dbReference type="ARBA" id="ARBA00023274"/>
    </source>
</evidence>
<comment type="similarity">
    <text evidence="1 4">Belongs to the bacterial ribosomal protein bS16 family.</text>
</comment>
<dbReference type="PANTHER" id="PTHR12919:SF20">
    <property type="entry name" value="SMALL RIBOSOMAL SUBUNIT PROTEIN BS16M"/>
    <property type="match status" value="1"/>
</dbReference>
<comment type="subcellular location">
    <subcellularLocation>
        <location evidence="4">Plastid</location>
        <location evidence="4">Chloroplast</location>
    </subcellularLocation>
</comment>
<keyword evidence="2 4" id="KW-0689">Ribosomal protein</keyword>
<dbReference type="InterPro" id="IPR023803">
    <property type="entry name" value="Ribosomal_bS16_dom_sf"/>
</dbReference>
<keyword evidence="5" id="KW-0934">Plastid</keyword>
<dbReference type="NCBIfam" id="TIGR00002">
    <property type="entry name" value="S16"/>
    <property type="match status" value="1"/>
</dbReference>
<evidence type="ECO:0000256" key="1">
    <source>
        <dbReference type="ARBA" id="ARBA00006668"/>
    </source>
</evidence>
<dbReference type="GO" id="GO:0005739">
    <property type="term" value="C:mitochondrion"/>
    <property type="evidence" value="ECO:0007669"/>
    <property type="project" value="GOC"/>
</dbReference>
<evidence type="ECO:0000313" key="5">
    <source>
        <dbReference type="EMBL" id="ACF70900.1"/>
    </source>
</evidence>
<sequence length="83" mass="9666">MLKLRLKRCGRKKQPFYKIVVMNANSRRDGFAIEELGFYNPLNKTFKINKGRTIYRLKQGVQPTATLIDLLKKVNILTTPNIK</sequence>